<proteinExistence type="predicted"/>
<feature type="region of interest" description="Disordered" evidence="1">
    <location>
        <begin position="47"/>
        <end position="78"/>
    </location>
</feature>
<accession>A0A834LXS1</accession>
<name>A0A834LXS1_RHYFE</name>
<sequence length="138" mass="15199">MCLFQLELHQNYDVHHDGLLIFVLQAVMIFDCECVSGRSTPMLYPPALSGWEKENEDDGERETGDGVGGGGREVGKEGGVIAAKTGTDDLYGIDECWNGNRSRIYLAGKCPFRARTVHIVSEDVLTYILGIIKALNYS</sequence>
<dbReference type="EMBL" id="JAACXV010023564">
    <property type="protein sequence ID" value="KAF7262948.1"/>
    <property type="molecule type" value="Genomic_DNA"/>
</dbReference>
<organism evidence="2 3">
    <name type="scientific">Rhynchophorus ferrugineus</name>
    <name type="common">Red palm weevil</name>
    <name type="synonym">Curculio ferrugineus</name>
    <dbReference type="NCBI Taxonomy" id="354439"/>
    <lineage>
        <taxon>Eukaryota</taxon>
        <taxon>Metazoa</taxon>
        <taxon>Ecdysozoa</taxon>
        <taxon>Arthropoda</taxon>
        <taxon>Hexapoda</taxon>
        <taxon>Insecta</taxon>
        <taxon>Pterygota</taxon>
        <taxon>Neoptera</taxon>
        <taxon>Endopterygota</taxon>
        <taxon>Coleoptera</taxon>
        <taxon>Polyphaga</taxon>
        <taxon>Cucujiformia</taxon>
        <taxon>Curculionidae</taxon>
        <taxon>Dryophthorinae</taxon>
        <taxon>Rhynchophorus</taxon>
    </lineage>
</organism>
<evidence type="ECO:0000313" key="3">
    <source>
        <dbReference type="Proteomes" id="UP000625711"/>
    </source>
</evidence>
<dbReference type="AlphaFoldDB" id="A0A834LXS1"/>
<evidence type="ECO:0000256" key="1">
    <source>
        <dbReference type="SAM" id="MobiDB-lite"/>
    </source>
</evidence>
<protein>
    <submittedName>
        <fullName evidence="2">Uncharacterized protein</fullName>
    </submittedName>
</protein>
<dbReference type="Proteomes" id="UP000625711">
    <property type="component" value="Unassembled WGS sequence"/>
</dbReference>
<comment type="caution">
    <text evidence="2">The sequence shown here is derived from an EMBL/GenBank/DDBJ whole genome shotgun (WGS) entry which is preliminary data.</text>
</comment>
<reference evidence="2" key="1">
    <citation type="submission" date="2020-08" db="EMBL/GenBank/DDBJ databases">
        <title>Genome sequencing and assembly of the red palm weevil Rhynchophorus ferrugineus.</title>
        <authorList>
            <person name="Dias G.B."/>
            <person name="Bergman C.M."/>
            <person name="Manee M."/>
        </authorList>
    </citation>
    <scope>NUCLEOTIDE SEQUENCE</scope>
    <source>
        <strain evidence="2">AA-2017</strain>
        <tissue evidence="2">Whole larva</tissue>
    </source>
</reference>
<keyword evidence="3" id="KW-1185">Reference proteome</keyword>
<evidence type="ECO:0000313" key="2">
    <source>
        <dbReference type="EMBL" id="KAF7262948.1"/>
    </source>
</evidence>
<gene>
    <name evidence="2" type="ORF">GWI33_003809</name>
</gene>